<protein>
    <submittedName>
        <fullName evidence="1">Uncharacterized protein</fullName>
    </submittedName>
</protein>
<keyword evidence="2" id="KW-1185">Reference proteome</keyword>
<accession>A0A9J6AA28</accession>
<evidence type="ECO:0000313" key="1">
    <source>
        <dbReference type="EMBL" id="KAG5621485.1"/>
    </source>
</evidence>
<proteinExistence type="predicted"/>
<organism evidence="1 2">
    <name type="scientific">Solanum commersonii</name>
    <name type="common">Commerson's wild potato</name>
    <name type="synonym">Commerson's nightshade</name>
    <dbReference type="NCBI Taxonomy" id="4109"/>
    <lineage>
        <taxon>Eukaryota</taxon>
        <taxon>Viridiplantae</taxon>
        <taxon>Streptophyta</taxon>
        <taxon>Embryophyta</taxon>
        <taxon>Tracheophyta</taxon>
        <taxon>Spermatophyta</taxon>
        <taxon>Magnoliopsida</taxon>
        <taxon>eudicotyledons</taxon>
        <taxon>Gunneridae</taxon>
        <taxon>Pentapetalae</taxon>
        <taxon>asterids</taxon>
        <taxon>lamiids</taxon>
        <taxon>Solanales</taxon>
        <taxon>Solanaceae</taxon>
        <taxon>Solanoideae</taxon>
        <taxon>Solaneae</taxon>
        <taxon>Solanum</taxon>
    </lineage>
</organism>
<comment type="caution">
    <text evidence="1">The sequence shown here is derived from an EMBL/GenBank/DDBJ whole genome shotgun (WGS) entry which is preliminary data.</text>
</comment>
<reference evidence="1 2" key="1">
    <citation type="submission" date="2020-09" db="EMBL/GenBank/DDBJ databases">
        <title>De no assembly of potato wild relative species, Solanum commersonii.</title>
        <authorList>
            <person name="Cho K."/>
        </authorList>
    </citation>
    <scope>NUCLEOTIDE SEQUENCE [LARGE SCALE GENOMIC DNA]</scope>
    <source>
        <strain evidence="1">LZ3.2</strain>
        <tissue evidence="1">Leaf</tissue>
    </source>
</reference>
<evidence type="ECO:0000313" key="2">
    <source>
        <dbReference type="Proteomes" id="UP000824120"/>
    </source>
</evidence>
<dbReference type="EMBL" id="JACXVP010000002">
    <property type="protein sequence ID" value="KAG5621485.1"/>
    <property type="molecule type" value="Genomic_DNA"/>
</dbReference>
<dbReference type="Proteomes" id="UP000824120">
    <property type="component" value="Chromosome 2"/>
</dbReference>
<dbReference type="AlphaFoldDB" id="A0A9J6AA28"/>
<sequence length="64" mass="7453">MNFLQLRSRVACCTLPDRKGKRCQTARLQMNDFVITHLQFSIPCLKFFRSIFSSELLTLNKASK</sequence>
<gene>
    <name evidence="1" type="ORF">H5410_006703</name>
</gene>
<name>A0A9J6AA28_SOLCO</name>